<evidence type="ECO:0000313" key="4">
    <source>
        <dbReference type="Proteomes" id="UP000231702"/>
    </source>
</evidence>
<sequence length="280" mass="31112">MSTAPDEGADADEVRLDYLDFQRSFVLLSDFRSGSHMLKLSLGRLARMVTPAEPFNHRIALGDGYTLGTFLCQGGKMPEVMTEGHDAVQRFLSNFYRYMPPQRSIIIDVKYSQAYAFGVNAEMVHPMPVPVVLEECVKLKMPVVHLTRRDLVAQAISLMVAEDSGEYLVKTGDSSDGGADVLRLPAGEVLRRTQQMRNARENAKAVLEALGANVHHVVYEDLIAEDWRSSYRDVLRFLGQYADIPGGFSSPTKRQNSLSRVSNLAEIRAYVGSRDPSLNG</sequence>
<name>A0A285IT29_9RHOB</name>
<dbReference type="InterPro" id="IPR027417">
    <property type="entry name" value="P-loop_NTPase"/>
</dbReference>
<dbReference type="AlphaFoldDB" id="A0A285IT29"/>
<dbReference type="Gene3D" id="3.40.50.300">
    <property type="entry name" value="P-loop containing nucleotide triphosphate hydrolases"/>
    <property type="match status" value="1"/>
</dbReference>
<dbReference type="Proteomes" id="UP000231655">
    <property type="component" value="Unassembled WGS sequence"/>
</dbReference>
<dbReference type="EMBL" id="OBEA01000003">
    <property type="protein sequence ID" value="SNY50101.1"/>
    <property type="molecule type" value="Genomic_DNA"/>
</dbReference>
<reference evidence="1 4" key="2">
    <citation type="journal article" date="2018" name="Int. J. Syst. Evol. Microbiol.">
        <title>Pseudooceanicola lipolyticus sp. nov., a marine alphaproteobacterium, reclassification of Oceanicola flagellatus as Pseudooceanicola flagellatus comb. nov. and emended description of the genus Pseudooceanicola.</title>
        <authorList>
            <person name="Huang M.-M."/>
            <person name="Guo L.-L."/>
            <person name="Wu Y.-H."/>
            <person name="Lai Q.-L."/>
            <person name="Shao Z.-Z."/>
            <person name="Wang C.-S."/>
            <person name="Wu M."/>
            <person name="Xu X.-W."/>
        </authorList>
    </citation>
    <scope>NUCLEOTIDE SEQUENCE [LARGE SCALE GENOMIC DNA]</scope>
    <source>
        <strain evidence="1 4">Ar-45</strain>
    </source>
</reference>
<evidence type="ECO:0000313" key="3">
    <source>
        <dbReference type="Proteomes" id="UP000231655"/>
    </source>
</evidence>
<dbReference type="SUPFAM" id="SSF52540">
    <property type="entry name" value="P-loop containing nucleoside triphosphate hydrolases"/>
    <property type="match status" value="1"/>
</dbReference>
<evidence type="ECO:0000313" key="2">
    <source>
        <dbReference type="EMBL" id="SNY50101.1"/>
    </source>
</evidence>
<dbReference type="OrthoDB" id="5562925at2"/>
<dbReference type="EMBL" id="PGTD01000009">
    <property type="protein sequence ID" value="PJE31409.1"/>
    <property type="molecule type" value="Genomic_DNA"/>
</dbReference>
<dbReference type="RefSeq" id="WP_097145447.1">
    <property type="nucleotide sequence ID" value="NZ_OBEA01000003.1"/>
</dbReference>
<accession>A0A285IT29</accession>
<keyword evidence="4" id="KW-1185">Reference proteome</keyword>
<reference evidence="2 3" key="1">
    <citation type="submission" date="2017-09" db="EMBL/GenBank/DDBJ databases">
        <authorList>
            <person name="Ehlers B."/>
            <person name="Leendertz F.H."/>
        </authorList>
    </citation>
    <scope>NUCLEOTIDE SEQUENCE [LARGE SCALE GENOMIC DNA]</scope>
    <source>
        <strain evidence="2 3">CGMCC 1.12662</strain>
    </source>
</reference>
<proteinExistence type="predicted"/>
<evidence type="ECO:0000313" key="1">
    <source>
        <dbReference type="EMBL" id="PJE31409.1"/>
    </source>
</evidence>
<dbReference type="Proteomes" id="UP000231702">
    <property type="component" value="Unassembled WGS sequence"/>
</dbReference>
<gene>
    <name evidence="1" type="ORF">CVM39_03380</name>
    <name evidence="2" type="ORF">SAMN06297129_1685</name>
</gene>
<protein>
    <submittedName>
        <fullName evidence="2">Uncharacterized protein</fullName>
    </submittedName>
</protein>
<organism evidence="2 3">
    <name type="scientific">Pseudooceanicola antarcticus</name>
    <dbReference type="NCBI Taxonomy" id="1247613"/>
    <lineage>
        <taxon>Bacteria</taxon>
        <taxon>Pseudomonadati</taxon>
        <taxon>Pseudomonadota</taxon>
        <taxon>Alphaproteobacteria</taxon>
        <taxon>Rhodobacterales</taxon>
        <taxon>Paracoccaceae</taxon>
        <taxon>Pseudooceanicola</taxon>
    </lineage>
</organism>